<name>A0ACB9G0B0_9ASTR</name>
<sequence>MSDFEAYFFLILILLISTILILAFFKSTRAKSNLPPSPFSLPIIGHLHLLAPIPHQAFHRLSLRYGPVFQLLMGSEPCVVASSPKTAKEFLKNYENAYLDRPLNLAVTTITYGAKDFSFAPFGSYWKFMKKLVMSQLLNGPAIDLLLPDRHDEINRFIKSLYEKASVGKAVNLNAEIVKVTNNLIRRILLGQRCLENAGEADYIRKLIFEITEVIGAFNLSDNIRIFKRLDLQGFGKRVKDIHRRFDTLIERIVKEHEDARKHGTQSAVKDLLDSIGYCRR</sequence>
<dbReference type="EMBL" id="CM042032">
    <property type="protein sequence ID" value="KAI3776486.1"/>
    <property type="molecule type" value="Genomic_DNA"/>
</dbReference>
<reference evidence="1 2" key="2">
    <citation type="journal article" date="2022" name="Mol. Ecol. Resour.">
        <title>The genomes of chicory, endive, great burdock and yacon provide insights into Asteraceae paleo-polyploidization history and plant inulin production.</title>
        <authorList>
            <person name="Fan W."/>
            <person name="Wang S."/>
            <person name="Wang H."/>
            <person name="Wang A."/>
            <person name="Jiang F."/>
            <person name="Liu H."/>
            <person name="Zhao H."/>
            <person name="Xu D."/>
            <person name="Zhang Y."/>
        </authorList>
    </citation>
    <scope>NUCLEOTIDE SEQUENCE [LARGE SCALE GENOMIC DNA]</scope>
    <source>
        <strain evidence="2">cv. Yunnan</strain>
        <tissue evidence="1">Leaves</tissue>
    </source>
</reference>
<gene>
    <name evidence="1" type="ORF">L1987_46271</name>
</gene>
<evidence type="ECO:0000313" key="2">
    <source>
        <dbReference type="Proteomes" id="UP001056120"/>
    </source>
</evidence>
<reference evidence="2" key="1">
    <citation type="journal article" date="2022" name="Mol. Ecol. Resour.">
        <title>The genomes of chicory, endive, great burdock and yacon provide insights into Asteraceae palaeo-polyploidization history and plant inulin production.</title>
        <authorList>
            <person name="Fan W."/>
            <person name="Wang S."/>
            <person name="Wang H."/>
            <person name="Wang A."/>
            <person name="Jiang F."/>
            <person name="Liu H."/>
            <person name="Zhao H."/>
            <person name="Xu D."/>
            <person name="Zhang Y."/>
        </authorList>
    </citation>
    <scope>NUCLEOTIDE SEQUENCE [LARGE SCALE GENOMIC DNA]</scope>
    <source>
        <strain evidence="2">cv. Yunnan</strain>
    </source>
</reference>
<keyword evidence="2" id="KW-1185">Reference proteome</keyword>
<dbReference type="Proteomes" id="UP001056120">
    <property type="component" value="Linkage Group LG15"/>
</dbReference>
<proteinExistence type="predicted"/>
<organism evidence="1 2">
    <name type="scientific">Smallanthus sonchifolius</name>
    <dbReference type="NCBI Taxonomy" id="185202"/>
    <lineage>
        <taxon>Eukaryota</taxon>
        <taxon>Viridiplantae</taxon>
        <taxon>Streptophyta</taxon>
        <taxon>Embryophyta</taxon>
        <taxon>Tracheophyta</taxon>
        <taxon>Spermatophyta</taxon>
        <taxon>Magnoliopsida</taxon>
        <taxon>eudicotyledons</taxon>
        <taxon>Gunneridae</taxon>
        <taxon>Pentapetalae</taxon>
        <taxon>asterids</taxon>
        <taxon>campanulids</taxon>
        <taxon>Asterales</taxon>
        <taxon>Asteraceae</taxon>
        <taxon>Asteroideae</taxon>
        <taxon>Heliantheae alliance</taxon>
        <taxon>Millerieae</taxon>
        <taxon>Smallanthus</taxon>
    </lineage>
</organism>
<comment type="caution">
    <text evidence="1">The sequence shown here is derived from an EMBL/GenBank/DDBJ whole genome shotgun (WGS) entry which is preliminary data.</text>
</comment>
<accession>A0ACB9G0B0</accession>
<protein>
    <submittedName>
        <fullName evidence="1">Uncharacterized protein</fullName>
    </submittedName>
</protein>
<evidence type="ECO:0000313" key="1">
    <source>
        <dbReference type="EMBL" id="KAI3776486.1"/>
    </source>
</evidence>